<dbReference type="Gene3D" id="3.40.50.300">
    <property type="entry name" value="P-loop containing nucleotide triphosphate hydrolases"/>
    <property type="match status" value="2"/>
</dbReference>
<feature type="compositionally biased region" description="Basic and acidic residues" evidence="1">
    <location>
        <begin position="1692"/>
        <end position="1703"/>
    </location>
</feature>
<gene>
    <name evidence="3" type="primary">mobF</name>
    <name evidence="3" type="ORF">ACFSUT_04865</name>
</gene>
<dbReference type="InterPro" id="IPR027417">
    <property type="entry name" value="P-loop_NTPase"/>
</dbReference>
<feature type="region of interest" description="Disordered" evidence="1">
    <location>
        <begin position="1665"/>
        <end position="1703"/>
    </location>
</feature>
<dbReference type="NCBIfam" id="NF041492">
    <property type="entry name" value="MobF"/>
    <property type="match status" value="1"/>
</dbReference>
<dbReference type="RefSeq" id="WP_344277676.1">
    <property type="nucleotide sequence ID" value="NZ_BAAAHV010000013.1"/>
</dbReference>
<evidence type="ECO:0000313" key="4">
    <source>
        <dbReference type="Proteomes" id="UP001597542"/>
    </source>
</evidence>
<organism evidence="3 4">
    <name type="scientific">Amycolatopsis albidoflavus</name>
    <dbReference type="NCBI Taxonomy" id="102226"/>
    <lineage>
        <taxon>Bacteria</taxon>
        <taxon>Bacillati</taxon>
        <taxon>Actinomycetota</taxon>
        <taxon>Actinomycetes</taxon>
        <taxon>Pseudonocardiales</taxon>
        <taxon>Pseudonocardiaceae</taxon>
        <taxon>Amycolatopsis</taxon>
    </lineage>
</organism>
<comment type="caution">
    <text evidence="3">The sequence shown here is derived from an EMBL/GenBank/DDBJ whole genome shotgun (WGS) entry which is preliminary data.</text>
</comment>
<name>A0ABW5HRQ8_9PSEU</name>
<evidence type="ECO:0000259" key="2">
    <source>
        <dbReference type="Pfam" id="PF08751"/>
    </source>
</evidence>
<sequence>MIGSRKLSPGDHEYLTNAVACHDRRLDPGELLSGYYLSHGYPAGEWFGAGAQIFGLTGEVKPAQMKALFGEGRHPNADAIENEMIADGKTAAEALSATKLGRGFPVYSGLDLMRVHTAQAYKDYNLEHGRPVGAPIDAATRHEIRQEVQKQVYRDATGASGPVDPAALQTWLAEEQRKLRKAVSGYEMVFAPDKSVSVAWALAPPDERKLIANLVRQAMQDTLAYVEQNLAFTRAGNQGQAQVDVDGITVAIFEHWDSRAGDPHLHFHALISTKVRRSEDGKWTALDGRPMLAGTVTASEFFDTRTRDLFREHGARWTQRPANGVDHNRNIWQLAAVPLPLIKGFSQRTRQFEAARARRIVEFRELNGREPRPKEIFAIDRAAKLDGRPGKPPPKSLAEHTDDWHDFARDLVGQEAIDKLGRGVFVRGRAPAAEMSEHDLDGLAEAVVAVVSAKYAHFTRWHLEAQAHRQTARLTVPADDRAKLIDRVVDRAISSPTTLALEGATLIAEAPFLRRRSGESVFHEHHSTRYTTTQTLAEEGDFVAWAKRGGGYRVPDRAVRKALRSSKLNKGQQRMVTEFAGSGKRLQLALAPAGAGKTAAMKVLADLWRSRGRQVYAFGPSARAALGLGVSIRARPHTLHQLPTALEHGVAERKFPIAEGDLVLVDEAAMAGTHTLHTVVTYALNRGADVRLIGDDRQLAAVEAGGAIRLIALDVGAVRFSEVVRFKGHDRDEQAAASLMIRVGNEKGIDFYADSRRISTGSVETMRNAALTRWRRDLRSGTDSLLIVPTNEDTVALNLEARAIRLRHRSEPTGPEVDLHDGTQASTGDTVVTRHNHRRLSLFGGADFVKNGDTWRILTAHEGGQLTVRHVEHGARITLPRNYVRRYVELAYAATVNRVQGMTSSGNAHSLVPPTMTREQLYPAITRAQQENYLYVVTHHHVIDLHQKTPEVDPDPDKAARKVLVGVLNHTSIEPSATEAYRDSLNHVVSLATLVDHYNYAATYLDEDTYLHALSRHAPETLDAKAEAALVQTLRNANDLGWSPEQLLPRLTAGSPLTGTNDPAAVLASRITTFLGTDTTAPPAGHPDPRDVHRWRTAFDTIAPDADVENPRWNRVWRIATGAIAHGHDVEVALTTTAHHLAARHILDGGGSPDPMPDHAYAANALLRELDAQKYRGQVHTRTLPWQSRPDLAAARTQPGRREYLAAMNDGIRNRLEHLRGEAIRNPPAWTARLGPHPDNPITAWEWDEIVGLTAAYRETYQLDSDPDRPLGPRPETHGVRTHSWDELTLRWTRYNAPAPAAEPSPANQPAEFTADDALDYLDAERETHVETLDVLVKRYEVLARAGDEDRYLDLLARYVPATVNSGAEQAILNALADAQDEGWQAERLLHAVTRGNDFAWADAPDLALLAALRNYRTNRRPPARTANPTDEQTERWLEIVSRNLPHANVADPAWNNVWRHAAAGSLAFLAPDTALDSAAHTVAHDRAPDPDDLPNRVARALVAELAHLSRLNNNGPALQWLPTADIPTPGEQLERMRRLELTNAEVRDRVAALRHQVTGHPPAWAASLGPRPIDPEHSTRWDETLALAAAYRETFHVPGSDTTSPFGPPQTGRRARMWRILTAQSEAVVAQSVRLSSTNVGAASRVRAKDTLDREFHAGVEAAQVRHRSAGGTAPKQNSNPPPGADDEEERLSYSDRAKHSH</sequence>
<dbReference type="Pfam" id="PF08751">
    <property type="entry name" value="TrwC"/>
    <property type="match status" value="1"/>
</dbReference>
<proteinExistence type="predicted"/>
<dbReference type="SUPFAM" id="SSF52540">
    <property type="entry name" value="P-loop containing nucleoside triphosphate hydrolases"/>
    <property type="match status" value="2"/>
</dbReference>
<dbReference type="Pfam" id="PF13604">
    <property type="entry name" value="AAA_30"/>
    <property type="match status" value="1"/>
</dbReference>
<dbReference type="InterPro" id="IPR014862">
    <property type="entry name" value="TrwC"/>
</dbReference>
<dbReference type="SUPFAM" id="SSF55464">
    <property type="entry name" value="Origin of replication-binding domain, RBD-like"/>
    <property type="match status" value="1"/>
</dbReference>
<dbReference type="Proteomes" id="UP001597542">
    <property type="component" value="Unassembled WGS sequence"/>
</dbReference>
<reference evidence="4" key="1">
    <citation type="journal article" date="2019" name="Int. J. Syst. Evol. Microbiol.">
        <title>The Global Catalogue of Microorganisms (GCM) 10K type strain sequencing project: providing services to taxonomists for standard genome sequencing and annotation.</title>
        <authorList>
            <consortium name="The Broad Institute Genomics Platform"/>
            <consortium name="The Broad Institute Genome Sequencing Center for Infectious Disease"/>
            <person name="Wu L."/>
            <person name="Ma J."/>
        </authorList>
    </citation>
    <scope>NUCLEOTIDE SEQUENCE [LARGE SCALE GENOMIC DNA]</scope>
    <source>
        <strain evidence="4">CGMCC 4.7638</strain>
    </source>
</reference>
<evidence type="ECO:0000256" key="1">
    <source>
        <dbReference type="SAM" id="MobiDB-lite"/>
    </source>
</evidence>
<accession>A0ABW5HRQ8</accession>
<dbReference type="Gene3D" id="2.30.30.940">
    <property type="match status" value="1"/>
</dbReference>
<feature type="domain" description="TrwC relaxase" evidence="2">
    <location>
        <begin position="12"/>
        <end position="410"/>
    </location>
</feature>
<dbReference type="CDD" id="cd18809">
    <property type="entry name" value="SF1_C_RecD"/>
    <property type="match status" value="1"/>
</dbReference>
<evidence type="ECO:0000313" key="3">
    <source>
        <dbReference type="EMBL" id="MFD2479596.1"/>
    </source>
</evidence>
<protein>
    <submittedName>
        <fullName evidence="3">MobF family relaxase</fullName>
    </submittedName>
</protein>
<keyword evidence="4" id="KW-1185">Reference proteome</keyword>
<dbReference type="EMBL" id="JBHUKQ010000004">
    <property type="protein sequence ID" value="MFD2479596.1"/>
    <property type="molecule type" value="Genomic_DNA"/>
</dbReference>